<gene>
    <name evidence="2" type="ORF">EIP91_006228</name>
</gene>
<dbReference type="AlphaFoldDB" id="A0A4R0R5Z6"/>
<comment type="caution">
    <text evidence="2">The sequence shown here is derived from an EMBL/GenBank/DDBJ whole genome shotgun (WGS) entry which is preliminary data.</text>
</comment>
<dbReference type="PROSITE" id="PS50404">
    <property type="entry name" value="GST_NTER"/>
    <property type="match status" value="1"/>
</dbReference>
<dbReference type="STRING" id="92696.A0A4R0R5Z6"/>
<dbReference type="Pfam" id="PF13409">
    <property type="entry name" value="GST_N_2"/>
    <property type="match status" value="1"/>
</dbReference>
<dbReference type="SUPFAM" id="SSF47616">
    <property type="entry name" value="GST C-terminal domain-like"/>
    <property type="match status" value="1"/>
</dbReference>
<dbReference type="SUPFAM" id="SSF52833">
    <property type="entry name" value="Thioredoxin-like"/>
    <property type="match status" value="1"/>
</dbReference>
<dbReference type="InterPro" id="IPR054416">
    <property type="entry name" value="GST_UstS-like_C"/>
</dbReference>
<protein>
    <recommendedName>
        <fullName evidence="1">GST N-terminal domain-containing protein</fullName>
    </recommendedName>
</protein>
<accession>A0A4R0R5Z6</accession>
<proteinExistence type="predicted"/>
<feature type="domain" description="GST N-terminal" evidence="1">
    <location>
        <begin position="10"/>
        <end position="102"/>
    </location>
</feature>
<sequence>MKEIILYDIPGKTQEGKAWSCNTWNARFALNLKGLKYKTEWVEYPDIEALCKQLGAPASGLKSDGVTPHYTLPVIQDPNTGKVIADSSAVAKYLDATYSTSGPRLFPDGTGVLQSAFSDAFVSACFWVLYPVVILATCKHLNPRSYEYFRRTREETMGKLEEVVPEGTEKGETKWKELEEGMTKVAKWFEAGGDKPFVGGDLPIYADIQVAGMLIWAKNVLGKDSKEWGRISAMNGGRWGEFLKDWEQWSQIM</sequence>
<evidence type="ECO:0000313" key="3">
    <source>
        <dbReference type="Proteomes" id="UP000292702"/>
    </source>
</evidence>
<evidence type="ECO:0000259" key="1">
    <source>
        <dbReference type="PROSITE" id="PS50404"/>
    </source>
</evidence>
<reference evidence="2 3" key="1">
    <citation type="submission" date="2018-11" db="EMBL/GenBank/DDBJ databases">
        <title>Genome assembly of Steccherinum ochraceum LE-BIN_3174, the white-rot fungus of the Steccherinaceae family (The Residual Polyporoid clade, Polyporales, Basidiomycota).</title>
        <authorList>
            <person name="Fedorova T.V."/>
            <person name="Glazunova O.A."/>
            <person name="Landesman E.O."/>
            <person name="Moiseenko K.V."/>
            <person name="Psurtseva N.V."/>
            <person name="Savinova O.S."/>
            <person name="Shakhova N.V."/>
            <person name="Tyazhelova T.V."/>
            <person name="Vasina D.V."/>
        </authorList>
    </citation>
    <scope>NUCLEOTIDE SEQUENCE [LARGE SCALE GENOMIC DNA]</scope>
    <source>
        <strain evidence="2 3">LE-BIN_3174</strain>
    </source>
</reference>
<keyword evidence="3" id="KW-1185">Reference proteome</keyword>
<evidence type="ECO:0000313" key="2">
    <source>
        <dbReference type="EMBL" id="TCD62930.1"/>
    </source>
</evidence>
<dbReference type="InterPro" id="IPR004045">
    <property type="entry name" value="Glutathione_S-Trfase_N"/>
</dbReference>
<dbReference type="Gene3D" id="1.20.1050.10">
    <property type="match status" value="1"/>
</dbReference>
<dbReference type="Proteomes" id="UP000292702">
    <property type="component" value="Unassembled WGS sequence"/>
</dbReference>
<dbReference type="InterPro" id="IPR036249">
    <property type="entry name" value="Thioredoxin-like_sf"/>
</dbReference>
<dbReference type="OrthoDB" id="4951845at2759"/>
<name>A0A4R0R5Z6_9APHY</name>
<dbReference type="Pfam" id="PF22041">
    <property type="entry name" value="GST_C_7"/>
    <property type="match status" value="1"/>
</dbReference>
<dbReference type="EMBL" id="RWJN01000335">
    <property type="protein sequence ID" value="TCD62930.1"/>
    <property type="molecule type" value="Genomic_DNA"/>
</dbReference>
<dbReference type="Gene3D" id="3.40.30.10">
    <property type="entry name" value="Glutaredoxin"/>
    <property type="match status" value="1"/>
</dbReference>
<dbReference type="InterPro" id="IPR036282">
    <property type="entry name" value="Glutathione-S-Trfase_C_sf"/>
</dbReference>
<organism evidence="2 3">
    <name type="scientific">Steccherinum ochraceum</name>
    <dbReference type="NCBI Taxonomy" id="92696"/>
    <lineage>
        <taxon>Eukaryota</taxon>
        <taxon>Fungi</taxon>
        <taxon>Dikarya</taxon>
        <taxon>Basidiomycota</taxon>
        <taxon>Agaricomycotina</taxon>
        <taxon>Agaricomycetes</taxon>
        <taxon>Polyporales</taxon>
        <taxon>Steccherinaceae</taxon>
        <taxon>Steccherinum</taxon>
    </lineage>
</organism>